<dbReference type="GeneID" id="54981350"/>
<dbReference type="EMBL" id="MF351863">
    <property type="protein sequence ID" value="ASR76067.1"/>
    <property type="molecule type" value="Genomic_DNA"/>
</dbReference>
<dbReference type="Proteomes" id="UP000221247">
    <property type="component" value="Segment"/>
</dbReference>
<name>A0A222YVG8_9CAUD</name>
<reference evidence="1 2" key="1">
    <citation type="submission" date="2017-06" db="EMBL/GenBank/DDBJ databases">
        <authorList>
            <person name="Kim H.J."/>
            <person name="Triplett B.A."/>
        </authorList>
    </citation>
    <scope>NUCLEOTIDE SEQUENCE [LARGE SCALE GENOMIC DNA]</scope>
</reference>
<sequence>MSAGEFIEAPPGKDCTKKDGGWGIPMTDYEFIWYGNIDEDKYPDDACKPYYHKYAQIDNFKVNTLLEGAADITITGNVTAAEVTAGGVTLTSRKAFDIPHPTKEGHRLRHICLEGPESAVYIRGRLTNSDKIELPEYWSGLIDPETITVSLTQIGSSQDLIVEKIPWGKTIHIKSGNATAIDCYYYVQAERKDGEKLIVEYEGTSFDDYPGDNSQYTCNK</sequence>
<keyword evidence="2" id="KW-1185">Reference proteome</keyword>
<evidence type="ECO:0000313" key="2">
    <source>
        <dbReference type="Proteomes" id="UP000221247"/>
    </source>
</evidence>
<proteinExistence type="predicted"/>
<gene>
    <name evidence="1" type="primary">20</name>
    <name evidence="1" type="ORF">PBI_BELLAMY_20</name>
</gene>
<accession>A0A222YVG8</accession>
<organism evidence="1 2">
    <name type="scientific">Synechococcus phage Bellamy</name>
    <dbReference type="NCBI Taxonomy" id="2023996"/>
    <lineage>
        <taxon>Viruses</taxon>
        <taxon>Duplodnaviria</taxon>
        <taxon>Heunggongvirae</taxon>
        <taxon>Uroviricota</taxon>
        <taxon>Caudoviricetes</taxon>
        <taxon>Pantevenvirales</taxon>
        <taxon>Kyanoviridae</taxon>
        <taxon>Bellamyvirus</taxon>
        <taxon>Bellamyvirus bellamy</taxon>
    </lineage>
</organism>
<dbReference type="KEGG" id="vg:54981350"/>
<dbReference type="RefSeq" id="YP_009791179.1">
    <property type="nucleotide sequence ID" value="NC_047838.1"/>
</dbReference>
<evidence type="ECO:0000313" key="1">
    <source>
        <dbReference type="EMBL" id="ASR76067.1"/>
    </source>
</evidence>
<protein>
    <submittedName>
        <fullName evidence="1">Uncharacterized protein</fullName>
    </submittedName>
</protein>